<evidence type="ECO:0000256" key="4">
    <source>
        <dbReference type="ARBA" id="ARBA00022692"/>
    </source>
</evidence>
<keyword evidence="4 8" id="KW-0812">Transmembrane</keyword>
<dbReference type="Gene3D" id="1.20.1720.10">
    <property type="entry name" value="Multidrug resistance protein D"/>
    <property type="match status" value="1"/>
</dbReference>
<reference evidence="10 11" key="1">
    <citation type="submission" date="2024-06" db="EMBL/GenBank/DDBJ databases">
        <title>The Natural Products Discovery Center: Release of the First 8490 Sequenced Strains for Exploring Actinobacteria Biosynthetic Diversity.</title>
        <authorList>
            <person name="Kalkreuter E."/>
            <person name="Kautsar S.A."/>
            <person name="Yang D."/>
            <person name="Bader C.D."/>
            <person name="Teijaro C.N."/>
            <person name="Fluegel L."/>
            <person name="Davis C.M."/>
            <person name="Simpson J.R."/>
            <person name="Lauterbach L."/>
            <person name="Steele A.D."/>
            <person name="Gui C."/>
            <person name="Meng S."/>
            <person name="Li G."/>
            <person name="Viehrig K."/>
            <person name="Ye F."/>
            <person name="Su P."/>
            <person name="Kiefer A.F."/>
            <person name="Nichols A."/>
            <person name="Cepeda A.J."/>
            <person name="Yan W."/>
            <person name="Fan B."/>
            <person name="Jiang Y."/>
            <person name="Adhikari A."/>
            <person name="Zheng C.-J."/>
            <person name="Schuster L."/>
            <person name="Cowan T.M."/>
            <person name="Smanski M.J."/>
            <person name="Chevrette M.G."/>
            <person name="De Carvalho L.P.S."/>
            <person name="Shen B."/>
        </authorList>
    </citation>
    <scope>NUCLEOTIDE SEQUENCE [LARGE SCALE GENOMIC DNA]</scope>
    <source>
        <strain evidence="10 11">NPDC050403</strain>
    </source>
</reference>
<evidence type="ECO:0000256" key="8">
    <source>
        <dbReference type="SAM" id="Phobius"/>
    </source>
</evidence>
<evidence type="ECO:0000259" key="9">
    <source>
        <dbReference type="PROSITE" id="PS50850"/>
    </source>
</evidence>
<sequence length="483" mass="49085">MNKIKQASGAASMPVLVLATAAFSIAQTAVVPGMGALAESLNASVTDVSWVMSGYLLAAAVLTPVLGRLGDMYGKRHMLVIVLALFALGSVAAALAPNIWILVAARVLQGAGGGIIPLCLGLIGDWFDPDRRPVALGLVSAIAGIGAGAGLLMGGLLLDHASWHWIFWIGAVMAVIAAFGALRLPADTGGARARLDFVGVGLLAVGLVAPLFALTRTSTWGWGDERTLGLIAFGLIVLAVFVFVERRTTDPLVDMRVLGRPAVLGTNITTLLFGFGMFGAFMLIPQLAQTPEAVGYGFGMNATGAGLLLLPACLTMLVAGGLSGRLTTRLGPKVPLTGGALIAAGGLAALAVAHGTQTSVLIWSMVVLGGIGMGMAAVPNLIMEAVPQDMLGQGNGVNNLIRSVGSSLGSQIVTTLLAASMTAGQRVPTDHAYSQAFWIASAGVTVAAVAAVLIPRARRAPVAADPDTPSIDRSVASPAGTTH</sequence>
<feature type="transmembrane region" description="Helical" evidence="8">
    <location>
        <begin position="264"/>
        <end position="284"/>
    </location>
</feature>
<keyword evidence="11" id="KW-1185">Reference proteome</keyword>
<evidence type="ECO:0000256" key="2">
    <source>
        <dbReference type="ARBA" id="ARBA00022448"/>
    </source>
</evidence>
<feature type="transmembrane region" description="Helical" evidence="8">
    <location>
        <begin position="79"/>
        <end position="101"/>
    </location>
</feature>
<feature type="domain" description="Major facilitator superfamily (MFS) profile" evidence="9">
    <location>
        <begin position="12"/>
        <end position="459"/>
    </location>
</feature>
<feature type="transmembrane region" description="Helical" evidence="8">
    <location>
        <begin position="163"/>
        <end position="182"/>
    </location>
</feature>
<dbReference type="SUPFAM" id="SSF103473">
    <property type="entry name" value="MFS general substrate transporter"/>
    <property type="match status" value="1"/>
</dbReference>
<feature type="region of interest" description="Disordered" evidence="7">
    <location>
        <begin position="462"/>
        <end position="483"/>
    </location>
</feature>
<feature type="transmembrane region" description="Helical" evidence="8">
    <location>
        <begin position="227"/>
        <end position="244"/>
    </location>
</feature>
<dbReference type="Pfam" id="PF07690">
    <property type="entry name" value="MFS_1"/>
    <property type="match status" value="1"/>
</dbReference>
<dbReference type="InterPro" id="IPR001958">
    <property type="entry name" value="Tet-R_TetA/multi-R_MdtG-like"/>
</dbReference>
<feature type="transmembrane region" description="Helical" evidence="8">
    <location>
        <begin position="48"/>
        <end position="67"/>
    </location>
</feature>
<feature type="transmembrane region" description="Helical" evidence="8">
    <location>
        <begin position="304"/>
        <end position="322"/>
    </location>
</feature>
<feature type="transmembrane region" description="Helical" evidence="8">
    <location>
        <begin position="404"/>
        <end position="424"/>
    </location>
</feature>
<feature type="transmembrane region" description="Helical" evidence="8">
    <location>
        <begin position="194"/>
        <end position="215"/>
    </location>
</feature>
<dbReference type="PANTHER" id="PTHR42718">
    <property type="entry name" value="MAJOR FACILITATOR SUPERFAMILY MULTIDRUG TRANSPORTER MFSC"/>
    <property type="match status" value="1"/>
</dbReference>
<dbReference type="CDD" id="cd17504">
    <property type="entry name" value="MFS_MMR_MDR_like"/>
    <property type="match status" value="1"/>
</dbReference>
<dbReference type="PRINTS" id="PR01035">
    <property type="entry name" value="TCRTETA"/>
</dbReference>
<dbReference type="Proteomes" id="UP001551695">
    <property type="component" value="Unassembled WGS sequence"/>
</dbReference>
<gene>
    <name evidence="10" type="ORF">AB0I48_29150</name>
</gene>
<proteinExistence type="predicted"/>
<dbReference type="RefSeq" id="WP_357788200.1">
    <property type="nucleotide sequence ID" value="NZ_JBFAKC010000016.1"/>
</dbReference>
<feature type="transmembrane region" description="Helical" evidence="8">
    <location>
        <begin position="107"/>
        <end position="127"/>
    </location>
</feature>
<feature type="transmembrane region" description="Helical" evidence="8">
    <location>
        <begin position="360"/>
        <end position="383"/>
    </location>
</feature>
<evidence type="ECO:0000256" key="7">
    <source>
        <dbReference type="SAM" id="MobiDB-lite"/>
    </source>
</evidence>
<accession>A0ABV3G1T0</accession>
<name>A0ABV3G1T0_9NOCA</name>
<keyword evidence="2" id="KW-0813">Transport</keyword>
<evidence type="ECO:0000256" key="5">
    <source>
        <dbReference type="ARBA" id="ARBA00022989"/>
    </source>
</evidence>
<dbReference type="EMBL" id="JBFAKC010000016">
    <property type="protein sequence ID" value="MEV0711632.1"/>
    <property type="molecule type" value="Genomic_DNA"/>
</dbReference>
<protein>
    <submittedName>
        <fullName evidence="10">MFS transporter</fullName>
    </submittedName>
</protein>
<keyword evidence="5 8" id="KW-1133">Transmembrane helix</keyword>
<dbReference type="InterPro" id="IPR011701">
    <property type="entry name" value="MFS"/>
</dbReference>
<comment type="subcellular location">
    <subcellularLocation>
        <location evidence="1">Cell membrane</location>
        <topology evidence="1">Multi-pass membrane protein</topology>
    </subcellularLocation>
</comment>
<keyword evidence="3" id="KW-1003">Cell membrane</keyword>
<dbReference type="InterPro" id="IPR020846">
    <property type="entry name" value="MFS_dom"/>
</dbReference>
<evidence type="ECO:0000256" key="6">
    <source>
        <dbReference type="ARBA" id="ARBA00023136"/>
    </source>
</evidence>
<comment type="caution">
    <text evidence="10">The sequence shown here is derived from an EMBL/GenBank/DDBJ whole genome shotgun (WGS) entry which is preliminary data.</text>
</comment>
<dbReference type="InterPro" id="IPR036259">
    <property type="entry name" value="MFS_trans_sf"/>
</dbReference>
<feature type="transmembrane region" description="Helical" evidence="8">
    <location>
        <begin position="134"/>
        <end position="157"/>
    </location>
</feature>
<feature type="transmembrane region" description="Helical" evidence="8">
    <location>
        <begin position="334"/>
        <end position="354"/>
    </location>
</feature>
<evidence type="ECO:0000313" key="10">
    <source>
        <dbReference type="EMBL" id="MEV0711632.1"/>
    </source>
</evidence>
<evidence type="ECO:0000256" key="1">
    <source>
        <dbReference type="ARBA" id="ARBA00004651"/>
    </source>
</evidence>
<evidence type="ECO:0000313" key="11">
    <source>
        <dbReference type="Proteomes" id="UP001551695"/>
    </source>
</evidence>
<dbReference type="Gene3D" id="1.20.1250.20">
    <property type="entry name" value="MFS general substrate transporter like domains"/>
    <property type="match status" value="1"/>
</dbReference>
<keyword evidence="6 8" id="KW-0472">Membrane</keyword>
<organism evidence="10 11">
    <name type="scientific">Nocardia aurea</name>
    <dbReference type="NCBI Taxonomy" id="2144174"/>
    <lineage>
        <taxon>Bacteria</taxon>
        <taxon>Bacillati</taxon>
        <taxon>Actinomycetota</taxon>
        <taxon>Actinomycetes</taxon>
        <taxon>Mycobacteriales</taxon>
        <taxon>Nocardiaceae</taxon>
        <taxon>Nocardia</taxon>
    </lineage>
</organism>
<dbReference type="PANTHER" id="PTHR42718:SF46">
    <property type="entry name" value="BLR6921 PROTEIN"/>
    <property type="match status" value="1"/>
</dbReference>
<dbReference type="PROSITE" id="PS50850">
    <property type="entry name" value="MFS"/>
    <property type="match status" value="1"/>
</dbReference>
<evidence type="ECO:0000256" key="3">
    <source>
        <dbReference type="ARBA" id="ARBA00022475"/>
    </source>
</evidence>
<feature type="transmembrane region" description="Helical" evidence="8">
    <location>
        <begin position="436"/>
        <end position="454"/>
    </location>
</feature>